<evidence type="ECO:0000256" key="1">
    <source>
        <dbReference type="ARBA" id="ARBA00004123"/>
    </source>
</evidence>
<dbReference type="InterPro" id="IPR020472">
    <property type="entry name" value="WD40_PAC1"/>
</dbReference>
<keyword evidence="4" id="KW-0539">Nucleus</keyword>
<dbReference type="GO" id="GO:0000118">
    <property type="term" value="C:histone deacetylase complex"/>
    <property type="evidence" value="ECO:0007669"/>
    <property type="project" value="TreeGrafter"/>
</dbReference>
<dbReference type="PANTHER" id="PTHR22846">
    <property type="entry name" value="WD40 REPEAT PROTEIN"/>
    <property type="match status" value="1"/>
</dbReference>
<dbReference type="GO" id="GO:0003714">
    <property type="term" value="F:transcription corepressor activity"/>
    <property type="evidence" value="ECO:0007669"/>
    <property type="project" value="InterPro"/>
</dbReference>
<evidence type="ECO:0000256" key="6">
    <source>
        <dbReference type="SAM" id="MobiDB-lite"/>
    </source>
</evidence>
<dbReference type="SUPFAM" id="SSF50978">
    <property type="entry name" value="WD40 repeat-like"/>
    <property type="match status" value="1"/>
</dbReference>
<dbReference type="Pfam" id="PF00400">
    <property type="entry name" value="WD40"/>
    <property type="match status" value="5"/>
</dbReference>
<feature type="repeat" description="WD" evidence="5">
    <location>
        <begin position="624"/>
        <end position="665"/>
    </location>
</feature>
<evidence type="ECO:0000256" key="2">
    <source>
        <dbReference type="ARBA" id="ARBA00022574"/>
    </source>
</evidence>
<feature type="repeat" description="WD" evidence="5">
    <location>
        <begin position="699"/>
        <end position="740"/>
    </location>
</feature>
<dbReference type="InterPro" id="IPR019775">
    <property type="entry name" value="WD40_repeat_CS"/>
</dbReference>
<dbReference type="Gene3D" id="1.20.960.30">
    <property type="match status" value="1"/>
</dbReference>
<comment type="subcellular location">
    <subcellularLocation>
        <location evidence="1">Nucleus</location>
    </subcellularLocation>
</comment>
<reference evidence="7" key="1">
    <citation type="journal article" date="2019" name="Sci. Rep.">
        <title>Draft genome of Tanacetum cinerariifolium, the natural source of mosquito coil.</title>
        <authorList>
            <person name="Yamashiro T."/>
            <person name="Shiraishi A."/>
            <person name="Satake H."/>
            <person name="Nakayama K."/>
        </authorList>
    </citation>
    <scope>NUCLEOTIDE SEQUENCE</scope>
</reference>
<dbReference type="PROSITE" id="PS50082">
    <property type="entry name" value="WD_REPEATS_2"/>
    <property type="match status" value="4"/>
</dbReference>
<comment type="caution">
    <text evidence="7">The sequence shown here is derived from an EMBL/GenBank/DDBJ whole genome shotgun (WGS) entry which is preliminary data.</text>
</comment>
<feature type="region of interest" description="Disordered" evidence="6">
    <location>
        <begin position="379"/>
        <end position="404"/>
    </location>
</feature>
<dbReference type="PANTHER" id="PTHR22846:SF2">
    <property type="entry name" value="F-BOX-LIKE_WD REPEAT-CONTAINING PROTEIN EBI"/>
    <property type="match status" value="1"/>
</dbReference>
<evidence type="ECO:0000256" key="4">
    <source>
        <dbReference type="ARBA" id="ARBA00023242"/>
    </source>
</evidence>
<dbReference type="PROSITE" id="PS00678">
    <property type="entry name" value="WD_REPEATS_1"/>
    <property type="match status" value="2"/>
</dbReference>
<dbReference type="InterPro" id="IPR001680">
    <property type="entry name" value="WD40_rpt"/>
</dbReference>
<dbReference type="PRINTS" id="PR00320">
    <property type="entry name" value="GPROTEINBRPT"/>
</dbReference>
<evidence type="ECO:0000256" key="5">
    <source>
        <dbReference type="PROSITE-ProRule" id="PRU00221"/>
    </source>
</evidence>
<sequence>MATTIKNSTMAEELKKLIVETVATAVRSSNHASMVDFKSHVHDVFGEMPKIKNQNNKILFRDIMMCSVHSNDYKVQHGNGGKSVSIEFVHFKTSVLGGMGVTVDRGKWLRRTKASVIFDIWKWPKRKKTFVSYSISLKIHLLQIYRLVHWLRGLDIGKSGHSFGFTAKKNMRYSSYPFIMVLNSIEVFVSGFIHKEEEVLDNNYGFSNESKWVNHVKKKDLRHYEKLLLKFKPSFIHKEEEVLDNNYGFPNESKWVNHVKKKDLRHYEKLLLKFKPTASGFEHTSFNFKHEAAINKITTFDGSEIPQDALITLVQKGLETLEMEVNVNNKDNNVEEGDFTFIPSLDLITKDVDELRRMIVDKKKQKVSKEPYEKIQISMGKDSGEPSKVTLSKGKEKVVEDKQRVDRPKTKVKFNVDDNVSFAGVKTKKICNSTAAQPFEVHNSNVLIMEGHSNVVGSCAWSPQEVDQTTEEKTSHQLRGISLSLFNAIEIWSVKQDKCIHDFTDHVQDIFSIKWSPTGSATDNPNKPLVLASASYDTTVKLWDVERGRLLHSLDGHRHRVLSLSFSPNGEYLATGSLDKFMYIWSVKDGRLIKRYASNGGIFDISWHNNGEKIAGVTDTNQAFVMDFGEVKHVKWDPAGVLLASCSDDSTVKLWSVKQDKCIHDFTDHVQLDGTLLATSSMDGLARLWNTTGDLISTFSKHRGSIRSIKWNKKEDCLLTASNDKTTIVWDVQTGAEKQQFKFHSRPVLDIDWRNNRTFASSSVDGVIYVCKIGEDQPIKAFPGHTLKPNPNLLWWYIGLQIIQLGFGPLKIGPIARA</sequence>
<evidence type="ECO:0000256" key="3">
    <source>
        <dbReference type="ARBA" id="ARBA00022737"/>
    </source>
</evidence>
<dbReference type="EMBL" id="BKCJ010010741">
    <property type="protein sequence ID" value="GEU92929.1"/>
    <property type="molecule type" value="Genomic_DNA"/>
</dbReference>
<evidence type="ECO:0000313" key="7">
    <source>
        <dbReference type="EMBL" id="GEU92929.1"/>
    </source>
</evidence>
<accession>A0A6L2P5R7</accession>
<dbReference type="SMART" id="SM00320">
    <property type="entry name" value="WD40"/>
    <property type="match status" value="7"/>
</dbReference>
<dbReference type="GO" id="GO:0006357">
    <property type="term" value="P:regulation of transcription by RNA polymerase II"/>
    <property type="evidence" value="ECO:0007669"/>
    <property type="project" value="TreeGrafter"/>
</dbReference>
<proteinExistence type="predicted"/>
<keyword evidence="2 5" id="KW-0853">WD repeat</keyword>
<dbReference type="InterPro" id="IPR015943">
    <property type="entry name" value="WD40/YVTN_repeat-like_dom_sf"/>
</dbReference>
<dbReference type="Gene3D" id="2.130.10.10">
    <property type="entry name" value="YVTN repeat-like/Quinoprotein amine dehydrogenase"/>
    <property type="match status" value="3"/>
</dbReference>
<dbReference type="CDD" id="cd00200">
    <property type="entry name" value="WD40"/>
    <property type="match status" value="1"/>
</dbReference>
<gene>
    <name evidence="7" type="ORF">Tci_064907</name>
</gene>
<dbReference type="InterPro" id="IPR036322">
    <property type="entry name" value="WD40_repeat_dom_sf"/>
</dbReference>
<feature type="compositionally biased region" description="Basic and acidic residues" evidence="6">
    <location>
        <begin position="393"/>
        <end position="404"/>
    </location>
</feature>
<dbReference type="InterPro" id="IPR045183">
    <property type="entry name" value="Ebi-like"/>
</dbReference>
<name>A0A6L2P5R7_TANCI</name>
<dbReference type="AlphaFoldDB" id="A0A6L2P5R7"/>
<feature type="repeat" description="WD" evidence="5">
    <location>
        <begin position="554"/>
        <end position="595"/>
    </location>
</feature>
<feature type="repeat" description="WD" evidence="5">
    <location>
        <begin position="503"/>
        <end position="553"/>
    </location>
</feature>
<organism evidence="7">
    <name type="scientific">Tanacetum cinerariifolium</name>
    <name type="common">Dalmatian daisy</name>
    <name type="synonym">Chrysanthemum cinerariifolium</name>
    <dbReference type="NCBI Taxonomy" id="118510"/>
    <lineage>
        <taxon>Eukaryota</taxon>
        <taxon>Viridiplantae</taxon>
        <taxon>Streptophyta</taxon>
        <taxon>Embryophyta</taxon>
        <taxon>Tracheophyta</taxon>
        <taxon>Spermatophyta</taxon>
        <taxon>Magnoliopsida</taxon>
        <taxon>eudicotyledons</taxon>
        <taxon>Gunneridae</taxon>
        <taxon>Pentapetalae</taxon>
        <taxon>asterids</taxon>
        <taxon>campanulids</taxon>
        <taxon>Asterales</taxon>
        <taxon>Asteraceae</taxon>
        <taxon>Asteroideae</taxon>
        <taxon>Anthemideae</taxon>
        <taxon>Anthemidinae</taxon>
        <taxon>Tanacetum</taxon>
    </lineage>
</organism>
<protein>
    <submittedName>
        <fullName evidence="7">Uncharacterized protein</fullName>
    </submittedName>
</protein>
<keyword evidence="3" id="KW-0677">Repeat</keyword>
<dbReference type="PROSITE" id="PS50294">
    <property type="entry name" value="WD_REPEATS_REGION"/>
    <property type="match status" value="3"/>
</dbReference>